<keyword evidence="6" id="KW-1185">Reference proteome</keyword>
<reference evidence="5 6" key="1">
    <citation type="submission" date="2017-07" db="EMBL/GenBank/DDBJ databases">
        <authorList>
            <person name="Talla V."/>
            <person name="Backstrom N."/>
        </authorList>
    </citation>
    <scope>NUCLEOTIDE SEQUENCE [LARGE SCALE GENOMIC DNA]</scope>
</reference>
<evidence type="ECO:0000256" key="4">
    <source>
        <dbReference type="SAM" id="SignalP"/>
    </source>
</evidence>
<evidence type="ECO:0000313" key="6">
    <source>
        <dbReference type="Proteomes" id="UP000324832"/>
    </source>
</evidence>
<name>A0A5E4QV07_9NEOP</name>
<organism evidence="5 6">
    <name type="scientific">Leptidea sinapis</name>
    <dbReference type="NCBI Taxonomy" id="189913"/>
    <lineage>
        <taxon>Eukaryota</taxon>
        <taxon>Metazoa</taxon>
        <taxon>Ecdysozoa</taxon>
        <taxon>Arthropoda</taxon>
        <taxon>Hexapoda</taxon>
        <taxon>Insecta</taxon>
        <taxon>Pterygota</taxon>
        <taxon>Neoptera</taxon>
        <taxon>Endopterygota</taxon>
        <taxon>Lepidoptera</taxon>
        <taxon>Glossata</taxon>
        <taxon>Ditrysia</taxon>
        <taxon>Papilionoidea</taxon>
        <taxon>Pieridae</taxon>
        <taxon>Dismorphiinae</taxon>
        <taxon>Leptidea</taxon>
    </lineage>
</organism>
<sequence>MAFRKICVVILLSCFFTVQSASILALFSSLSFPDHLVFRGYISLLVQRGHSIVLMTPYPGQFTPQEMERIIELNVAPDSVPYYEEYRKLMTNTDDYYPRLQSMNDFALKLAIAQLKSKTMSSLFMNPNAKFDLVITEADIPLLYAVAEKYKTPHVSITAGSGKVHQYESKGCPIHPILYPDVNALNYRNLTRVQKIFEYYRSFQTRNEYYYNFIPKCEVAAKKLFGLNRPLQEVEYDIDILLIANNPVLMGNRPTVPAISYVDRLHIRPGFQLHQELQTILDSSKGAIYFSLGTLQEPEHLSTHVLQSLSDAFRELPFTVLWKIGNDTMINKSPNIITSAWFPQQEILGHILNLKHL</sequence>
<evidence type="ECO:0000256" key="3">
    <source>
        <dbReference type="ARBA" id="ARBA00022679"/>
    </source>
</evidence>
<evidence type="ECO:0000256" key="2">
    <source>
        <dbReference type="ARBA" id="ARBA00022676"/>
    </source>
</evidence>
<keyword evidence="3" id="KW-0808">Transferase</keyword>
<comment type="similarity">
    <text evidence="1">Belongs to the UDP-glycosyltransferase family.</text>
</comment>
<keyword evidence="4" id="KW-0732">Signal</keyword>
<proteinExistence type="inferred from homology"/>
<keyword evidence="2" id="KW-0328">Glycosyltransferase</keyword>
<dbReference type="AlphaFoldDB" id="A0A5E4QV07"/>
<accession>A0A5E4QV07</accession>
<dbReference type="Proteomes" id="UP000324832">
    <property type="component" value="Unassembled WGS sequence"/>
</dbReference>
<dbReference type="SUPFAM" id="SSF53756">
    <property type="entry name" value="UDP-Glycosyltransferase/glycogen phosphorylase"/>
    <property type="match status" value="1"/>
</dbReference>
<dbReference type="InterPro" id="IPR050271">
    <property type="entry name" value="UDP-glycosyltransferase"/>
</dbReference>
<evidence type="ECO:0000313" key="5">
    <source>
        <dbReference type="EMBL" id="VVD01561.1"/>
    </source>
</evidence>
<protein>
    <recommendedName>
        <fullName evidence="7">UDP-glycosyltransferase</fullName>
    </recommendedName>
</protein>
<dbReference type="Gene3D" id="3.40.50.2000">
    <property type="entry name" value="Glycogen Phosphorylase B"/>
    <property type="match status" value="1"/>
</dbReference>
<feature type="signal peptide" evidence="4">
    <location>
        <begin position="1"/>
        <end position="20"/>
    </location>
</feature>
<evidence type="ECO:0008006" key="7">
    <source>
        <dbReference type="Google" id="ProtNLM"/>
    </source>
</evidence>
<gene>
    <name evidence="5" type="ORF">LSINAPIS_LOCUS11952</name>
</gene>
<dbReference type="EMBL" id="FZQP02005443">
    <property type="protein sequence ID" value="VVD01561.1"/>
    <property type="molecule type" value="Genomic_DNA"/>
</dbReference>
<dbReference type="GO" id="GO:0008194">
    <property type="term" value="F:UDP-glycosyltransferase activity"/>
    <property type="evidence" value="ECO:0007669"/>
    <property type="project" value="InterPro"/>
</dbReference>
<dbReference type="PANTHER" id="PTHR48043:SF159">
    <property type="entry name" value="EG:EG0003.4 PROTEIN-RELATED"/>
    <property type="match status" value="1"/>
</dbReference>
<evidence type="ECO:0000256" key="1">
    <source>
        <dbReference type="ARBA" id="ARBA00009995"/>
    </source>
</evidence>
<dbReference type="PANTHER" id="PTHR48043">
    <property type="entry name" value="EG:EG0003.4 PROTEIN-RELATED"/>
    <property type="match status" value="1"/>
</dbReference>
<dbReference type="Pfam" id="PF00201">
    <property type="entry name" value="UDPGT"/>
    <property type="match status" value="1"/>
</dbReference>
<feature type="chain" id="PRO_5022739632" description="UDP-glycosyltransferase" evidence="4">
    <location>
        <begin position="21"/>
        <end position="357"/>
    </location>
</feature>
<dbReference type="InterPro" id="IPR002213">
    <property type="entry name" value="UDP_glucos_trans"/>
</dbReference>